<dbReference type="Gene3D" id="3.30.160.60">
    <property type="entry name" value="Classic Zinc Finger"/>
    <property type="match status" value="1"/>
</dbReference>
<dbReference type="SUPFAM" id="SSF57667">
    <property type="entry name" value="beta-beta-alpha zinc fingers"/>
    <property type="match status" value="1"/>
</dbReference>
<organism evidence="1 2">
    <name type="scientific">Lasallia pustulata</name>
    <dbReference type="NCBI Taxonomy" id="136370"/>
    <lineage>
        <taxon>Eukaryota</taxon>
        <taxon>Fungi</taxon>
        <taxon>Dikarya</taxon>
        <taxon>Ascomycota</taxon>
        <taxon>Pezizomycotina</taxon>
        <taxon>Lecanoromycetes</taxon>
        <taxon>OSLEUM clade</taxon>
        <taxon>Umbilicariomycetidae</taxon>
        <taxon>Umbilicariales</taxon>
        <taxon>Umbilicariaceae</taxon>
        <taxon>Lasallia</taxon>
    </lineage>
</organism>
<reference evidence="1 2" key="1">
    <citation type="submission" date="2019-09" db="EMBL/GenBank/DDBJ databases">
        <title>The hologenome of the rock-dwelling lichen Lasallia pustulata.</title>
        <authorList>
            <person name="Greshake Tzovaras B."/>
            <person name="Segers F."/>
            <person name="Bicker A."/>
            <person name="Dal Grande F."/>
            <person name="Otte J."/>
            <person name="Hankeln T."/>
            <person name="Schmitt I."/>
            <person name="Ebersberger I."/>
        </authorList>
    </citation>
    <scope>NUCLEOTIDE SEQUENCE [LARGE SCALE GENOMIC DNA]</scope>
    <source>
        <strain evidence="1">A1-1</strain>
    </source>
</reference>
<dbReference type="InterPro" id="IPR036236">
    <property type="entry name" value="Znf_C2H2_sf"/>
</dbReference>
<evidence type="ECO:0000313" key="2">
    <source>
        <dbReference type="Proteomes" id="UP000324767"/>
    </source>
</evidence>
<dbReference type="OrthoDB" id="2687452at2759"/>
<accession>A0A5M8PX31</accession>
<proteinExistence type="predicted"/>
<name>A0A5M8PX31_9LECA</name>
<comment type="caution">
    <text evidence="1">The sequence shown here is derived from an EMBL/GenBank/DDBJ whole genome shotgun (WGS) entry which is preliminary data.</text>
</comment>
<dbReference type="AlphaFoldDB" id="A0A5M8PX31"/>
<sequence>MKGHDFGNVRLSDRAISDTFIGYGTSSGYGVDTYVGDIAMDNCTGYVDSSGPFENCVGATPYVGHDFNPAYATAPSVGNIVGPGPGTGPWMPLLPPNTQAPHATAGPPAHLGPRRSVCTHPNCNRSFGRPSDLARHAKKYELNPVKYSCPVPGCQYVGSCGFLRHDKLLSHGRNTHGMEL</sequence>
<dbReference type="EMBL" id="VXIT01000004">
    <property type="protein sequence ID" value="KAA6413233.1"/>
    <property type="molecule type" value="Genomic_DNA"/>
</dbReference>
<gene>
    <name evidence="1" type="ORF">FRX48_02977</name>
</gene>
<dbReference type="Proteomes" id="UP000324767">
    <property type="component" value="Unassembled WGS sequence"/>
</dbReference>
<protein>
    <recommendedName>
        <fullName evidence="3">C2H2-type domain-containing protein</fullName>
    </recommendedName>
</protein>
<evidence type="ECO:0008006" key="3">
    <source>
        <dbReference type="Google" id="ProtNLM"/>
    </source>
</evidence>
<evidence type="ECO:0000313" key="1">
    <source>
        <dbReference type="EMBL" id="KAA6413233.1"/>
    </source>
</evidence>